<dbReference type="Pfam" id="PF03793">
    <property type="entry name" value="PASTA"/>
    <property type="match status" value="2"/>
</dbReference>
<dbReference type="SUPFAM" id="SSF54184">
    <property type="entry name" value="Penicillin-binding protein 2x (pbp-2x), c-terminal domain"/>
    <property type="match status" value="2"/>
</dbReference>
<dbReference type="eggNOG" id="COG0768">
    <property type="taxonomic scope" value="Bacteria"/>
</dbReference>
<protein>
    <submittedName>
        <fullName evidence="7">Penicillin-binding protein transpeptidase</fullName>
    </submittedName>
</protein>
<dbReference type="Gene3D" id="3.40.710.10">
    <property type="entry name" value="DD-peptidase/beta-lactamase superfamily"/>
    <property type="match status" value="1"/>
</dbReference>
<dbReference type="HOGENOM" id="CLU_009289_6_0_9"/>
<dbReference type="OrthoDB" id="9804124at2"/>
<sequence length="734" mass="81358">MAGVNLKIKKRLLFILCVFTIMTLILVLRIAWIQIYSGKEYQEFAYNQQTKNRTISAKRGTIYDRNMKPLAVSGSVDTVSASPQEISKQKLDIDKISSELANILEMDKETVKKKLTKNSQYEIIKQKIDREIGNKVREWKSKDKISGIYIDEDTKRFYPNRNLAAHVIGFTNIDNDGLDGVERMMEKYLKGVPGKILSETDASGMALSMSDEKFIQPQDGNDVILTIDETIQYFAEKALEKAISDNNVLNGATAIVMDPRNGEILALASKPDFDLNNPRGVPKGKDPETWTGKSKEDVEYLQQTVWRNKAVVDTYEPGSTFKPVTAAAGLEEGAITPDTQVTDATVKVGGWNINCWKPNAHLHETFREGVYNSCNPVFVRLSQKLGVPLFFKYVKAFGFYDKTGIDLPGEARGIMFTNPTEVNMATASFGQRFQITPIQLVQAYGAIANGGDLITPHVVKEVVDETGSVIKKYEPNVVRRVISRQTSDTLKSILYGVVDVGTGKNAKIPGYKIGGKTGTSETIMDPKLLKLNIVGKNKRYIVSFSAIAPTDNPSLCVLVVLDYPDVYNPGGGMLVAPVVGKLIDDILSYKGVEKEYTEQDKKMLLQEVQVPNVKGKTVEEAVKLLKESKLEYKIEGSDTDKKAIVQDQTPKSSALLHERSIVVLYTYKPQEEAMVKVPDVKNKPVYDATQAFKKLGLNIRVNGTGTAVSQSMDAGTKVKKGTVIEVIFRNVVSD</sequence>
<dbReference type="KEGG" id="cce:Ccel_0478"/>
<dbReference type="Gene3D" id="3.90.1310.10">
    <property type="entry name" value="Penicillin-binding protein 2a (Domain 2)"/>
    <property type="match status" value="1"/>
</dbReference>
<dbReference type="InterPro" id="IPR050515">
    <property type="entry name" value="Beta-lactam/transpept"/>
</dbReference>
<dbReference type="STRING" id="394503.Ccel_0478"/>
<keyword evidence="3 5" id="KW-0472">Membrane</keyword>
<evidence type="ECO:0000256" key="1">
    <source>
        <dbReference type="ARBA" id="ARBA00004370"/>
    </source>
</evidence>
<dbReference type="GO" id="GO:0008658">
    <property type="term" value="F:penicillin binding"/>
    <property type="evidence" value="ECO:0007669"/>
    <property type="project" value="InterPro"/>
</dbReference>
<dbReference type="CDD" id="cd06576">
    <property type="entry name" value="PASTA_Pbp2x-like_1"/>
    <property type="match status" value="1"/>
</dbReference>
<keyword evidence="8" id="KW-1185">Reference proteome</keyword>
<feature type="compositionally biased region" description="Basic and acidic residues" evidence="4">
    <location>
        <begin position="283"/>
        <end position="294"/>
    </location>
</feature>
<dbReference type="InterPro" id="IPR036138">
    <property type="entry name" value="PBP_dimer_sf"/>
</dbReference>
<evidence type="ECO:0000256" key="2">
    <source>
        <dbReference type="ARBA" id="ARBA00007171"/>
    </source>
</evidence>
<dbReference type="PANTHER" id="PTHR30627">
    <property type="entry name" value="PEPTIDOGLYCAN D,D-TRANSPEPTIDASE"/>
    <property type="match status" value="1"/>
</dbReference>
<evidence type="ECO:0000256" key="3">
    <source>
        <dbReference type="ARBA" id="ARBA00023136"/>
    </source>
</evidence>
<evidence type="ECO:0000313" key="7">
    <source>
        <dbReference type="EMBL" id="ACL74860.1"/>
    </source>
</evidence>
<dbReference type="Pfam" id="PF03717">
    <property type="entry name" value="PBP_dimer"/>
    <property type="match status" value="1"/>
</dbReference>
<dbReference type="SUPFAM" id="SSF56519">
    <property type="entry name" value="Penicillin binding protein dimerisation domain"/>
    <property type="match status" value="1"/>
</dbReference>
<feature type="domain" description="PASTA" evidence="6">
    <location>
        <begin position="668"/>
        <end position="730"/>
    </location>
</feature>
<evidence type="ECO:0000313" key="8">
    <source>
        <dbReference type="Proteomes" id="UP000001349"/>
    </source>
</evidence>
<dbReference type="Pfam" id="PF00905">
    <property type="entry name" value="Transpeptidase"/>
    <property type="match status" value="1"/>
</dbReference>
<dbReference type="PROSITE" id="PS51178">
    <property type="entry name" value="PASTA"/>
    <property type="match status" value="2"/>
</dbReference>
<dbReference type="GO" id="GO:0071555">
    <property type="term" value="P:cell wall organization"/>
    <property type="evidence" value="ECO:0007669"/>
    <property type="project" value="TreeGrafter"/>
</dbReference>
<comment type="similarity">
    <text evidence="2">Belongs to the transpeptidase family.</text>
</comment>
<comment type="subcellular location">
    <subcellularLocation>
        <location evidence="1">Membrane</location>
    </subcellularLocation>
</comment>
<dbReference type="SMART" id="SM00740">
    <property type="entry name" value="PASTA"/>
    <property type="match status" value="2"/>
</dbReference>
<dbReference type="InterPro" id="IPR005311">
    <property type="entry name" value="PBP_dimer"/>
</dbReference>
<evidence type="ECO:0000256" key="5">
    <source>
        <dbReference type="SAM" id="Phobius"/>
    </source>
</evidence>
<name>B8I6G8_RUMCH</name>
<evidence type="ECO:0000256" key="4">
    <source>
        <dbReference type="SAM" id="MobiDB-lite"/>
    </source>
</evidence>
<dbReference type="EMBL" id="CP001348">
    <property type="protein sequence ID" value="ACL74860.1"/>
    <property type="molecule type" value="Genomic_DNA"/>
</dbReference>
<keyword evidence="5" id="KW-0812">Transmembrane</keyword>
<dbReference type="Gene3D" id="3.30.10.20">
    <property type="match status" value="2"/>
</dbReference>
<reference evidence="7 8" key="1">
    <citation type="submission" date="2009-01" db="EMBL/GenBank/DDBJ databases">
        <title>Complete sequence of Clostridium cellulolyticum H10.</title>
        <authorList>
            <consortium name="US DOE Joint Genome Institute"/>
            <person name="Lucas S."/>
            <person name="Copeland A."/>
            <person name="Lapidus A."/>
            <person name="Glavina del Rio T."/>
            <person name="Dalin E."/>
            <person name="Tice H."/>
            <person name="Bruce D."/>
            <person name="Goodwin L."/>
            <person name="Pitluck S."/>
            <person name="Chertkov O."/>
            <person name="Saunders E."/>
            <person name="Brettin T."/>
            <person name="Detter J.C."/>
            <person name="Han C."/>
            <person name="Larimer F."/>
            <person name="Land M."/>
            <person name="Hauser L."/>
            <person name="Kyrpides N."/>
            <person name="Ivanova N."/>
            <person name="Zhou J."/>
            <person name="Richardson P."/>
        </authorList>
    </citation>
    <scope>NUCLEOTIDE SEQUENCE [LARGE SCALE GENOMIC DNA]</scope>
    <source>
        <strain evidence="8">ATCC 35319 / DSM 5812 / JCM 6584 / H10</strain>
    </source>
</reference>
<dbReference type="InterPro" id="IPR005543">
    <property type="entry name" value="PASTA_dom"/>
</dbReference>
<feature type="region of interest" description="Disordered" evidence="4">
    <location>
        <begin position="275"/>
        <end position="294"/>
    </location>
</feature>
<dbReference type="AlphaFoldDB" id="B8I6G8"/>
<keyword evidence="5" id="KW-1133">Transmembrane helix</keyword>
<dbReference type="InterPro" id="IPR012338">
    <property type="entry name" value="Beta-lactam/transpept-like"/>
</dbReference>
<feature type="transmembrane region" description="Helical" evidence="5">
    <location>
        <begin position="12"/>
        <end position="32"/>
    </location>
</feature>
<dbReference type="Gene3D" id="1.10.150.770">
    <property type="match status" value="1"/>
</dbReference>
<organism evidence="7 8">
    <name type="scientific">Ruminiclostridium cellulolyticum (strain ATCC 35319 / DSM 5812 / JCM 6584 / H10)</name>
    <name type="common">Clostridium cellulolyticum</name>
    <dbReference type="NCBI Taxonomy" id="394503"/>
    <lineage>
        <taxon>Bacteria</taxon>
        <taxon>Bacillati</taxon>
        <taxon>Bacillota</taxon>
        <taxon>Clostridia</taxon>
        <taxon>Eubacteriales</taxon>
        <taxon>Oscillospiraceae</taxon>
        <taxon>Ruminiclostridium</taxon>
    </lineage>
</organism>
<dbReference type="InterPro" id="IPR001460">
    <property type="entry name" value="PCN-bd_Tpept"/>
</dbReference>
<accession>B8I6G8</accession>
<gene>
    <name evidence="7" type="ordered locus">Ccel_0478</name>
</gene>
<dbReference type="RefSeq" id="WP_012634922.1">
    <property type="nucleotide sequence ID" value="NC_011898.1"/>
</dbReference>
<dbReference type="CDD" id="cd06575">
    <property type="entry name" value="PASTA_Pbp2x-like_2"/>
    <property type="match status" value="1"/>
</dbReference>
<dbReference type="SUPFAM" id="SSF56601">
    <property type="entry name" value="beta-lactamase/transpeptidase-like"/>
    <property type="match status" value="1"/>
</dbReference>
<feature type="domain" description="PASTA" evidence="6">
    <location>
        <begin position="606"/>
        <end position="667"/>
    </location>
</feature>
<proteinExistence type="inferred from homology"/>
<dbReference type="PANTHER" id="PTHR30627:SF1">
    <property type="entry name" value="PEPTIDOGLYCAN D,D-TRANSPEPTIDASE FTSI"/>
    <property type="match status" value="1"/>
</dbReference>
<dbReference type="GO" id="GO:0005886">
    <property type="term" value="C:plasma membrane"/>
    <property type="evidence" value="ECO:0007669"/>
    <property type="project" value="TreeGrafter"/>
</dbReference>
<evidence type="ECO:0000259" key="6">
    <source>
        <dbReference type="PROSITE" id="PS51178"/>
    </source>
</evidence>
<dbReference type="Proteomes" id="UP000001349">
    <property type="component" value="Chromosome"/>
</dbReference>